<dbReference type="Pfam" id="PF09027">
    <property type="entry name" value="GTPase_binding"/>
    <property type="match status" value="1"/>
</dbReference>
<evidence type="ECO:0000256" key="9">
    <source>
        <dbReference type="ARBA" id="ARBA00029433"/>
    </source>
</evidence>
<gene>
    <name evidence="11" type="ORF">U0070_004458</name>
</gene>
<dbReference type="GO" id="GO:0005737">
    <property type="term" value="C:cytoplasm"/>
    <property type="evidence" value="ECO:0007669"/>
    <property type="project" value="UniProtKB-SubCell"/>
</dbReference>
<evidence type="ECO:0000256" key="8">
    <source>
        <dbReference type="ARBA" id="ARBA00023242"/>
    </source>
</evidence>
<evidence type="ECO:0000256" key="1">
    <source>
        <dbReference type="ARBA" id="ARBA00004123"/>
    </source>
</evidence>
<evidence type="ECO:0000313" key="11">
    <source>
        <dbReference type="EMBL" id="KAK7817321.1"/>
    </source>
</evidence>
<keyword evidence="4" id="KW-1003">Cell membrane</keyword>
<evidence type="ECO:0000256" key="6">
    <source>
        <dbReference type="ARBA" id="ARBA00022553"/>
    </source>
</evidence>
<evidence type="ECO:0000256" key="5">
    <source>
        <dbReference type="ARBA" id="ARBA00022490"/>
    </source>
</evidence>
<comment type="caution">
    <text evidence="11">The sequence shown here is derived from an EMBL/GenBank/DDBJ whole genome shotgun (WGS) entry which is preliminary data.</text>
</comment>
<keyword evidence="8" id="KW-0539">Nucleus</keyword>
<dbReference type="PANTHER" id="PTHR14254">
    <property type="entry name" value="GENE 33 POLYPEPTIDE"/>
    <property type="match status" value="1"/>
</dbReference>
<evidence type="ECO:0000256" key="4">
    <source>
        <dbReference type="ARBA" id="ARBA00022475"/>
    </source>
</evidence>
<organism evidence="11 12">
    <name type="scientific">Myodes glareolus</name>
    <name type="common">Bank vole</name>
    <name type="synonym">Clethrionomys glareolus</name>
    <dbReference type="NCBI Taxonomy" id="447135"/>
    <lineage>
        <taxon>Eukaryota</taxon>
        <taxon>Metazoa</taxon>
        <taxon>Chordata</taxon>
        <taxon>Craniata</taxon>
        <taxon>Vertebrata</taxon>
        <taxon>Euteleostomi</taxon>
        <taxon>Mammalia</taxon>
        <taxon>Eutheria</taxon>
        <taxon>Euarchontoglires</taxon>
        <taxon>Glires</taxon>
        <taxon>Rodentia</taxon>
        <taxon>Myomorpha</taxon>
        <taxon>Muroidea</taxon>
        <taxon>Cricetidae</taxon>
        <taxon>Arvicolinae</taxon>
        <taxon>Myodes</taxon>
    </lineage>
</organism>
<reference evidence="11 12" key="1">
    <citation type="journal article" date="2023" name="bioRxiv">
        <title>Conserved and derived expression patterns and positive selection on dental genes reveal complex evolutionary context of ever-growing rodent molars.</title>
        <authorList>
            <person name="Calamari Z.T."/>
            <person name="Song A."/>
            <person name="Cohen E."/>
            <person name="Akter M."/>
            <person name="Roy R.D."/>
            <person name="Hallikas O."/>
            <person name="Christensen M.M."/>
            <person name="Li P."/>
            <person name="Marangoni P."/>
            <person name="Jernvall J."/>
            <person name="Klein O.D."/>
        </authorList>
    </citation>
    <scope>NUCLEOTIDE SEQUENCE [LARGE SCALE GENOMIC DNA]</scope>
    <source>
        <strain evidence="11">V071</strain>
    </source>
</reference>
<evidence type="ECO:0000256" key="7">
    <source>
        <dbReference type="ARBA" id="ARBA00023136"/>
    </source>
</evidence>
<dbReference type="AlphaFoldDB" id="A0AAW0IT26"/>
<evidence type="ECO:0000313" key="12">
    <source>
        <dbReference type="Proteomes" id="UP001488838"/>
    </source>
</evidence>
<sequence>MGVAAQDIRVPLKTGFLHNGQALGTLKTCWGGRSEFENNFLNIDPITMAYSLKSPAQEHLTTLGMYDRQSAVE</sequence>
<feature type="domain" description="Cdc42 binding" evidence="10">
    <location>
        <begin position="4"/>
        <end position="58"/>
    </location>
</feature>
<dbReference type="InterPro" id="IPR015116">
    <property type="entry name" value="Cdc42-bd-like"/>
</dbReference>
<proteinExistence type="predicted"/>
<dbReference type="GO" id="GO:0045616">
    <property type="term" value="P:regulation of keratinocyte differentiation"/>
    <property type="evidence" value="ECO:0007669"/>
    <property type="project" value="TreeGrafter"/>
</dbReference>
<name>A0AAW0IT26_MYOGA</name>
<protein>
    <recommendedName>
        <fullName evidence="10">Cdc42 binding domain-containing protein</fullName>
    </recommendedName>
</protein>
<keyword evidence="7" id="KW-0472">Membrane</keyword>
<dbReference type="GO" id="GO:0042059">
    <property type="term" value="P:negative regulation of epidermal growth factor receptor signaling pathway"/>
    <property type="evidence" value="ECO:0007669"/>
    <property type="project" value="TreeGrafter"/>
</dbReference>
<evidence type="ECO:0000259" key="10">
    <source>
        <dbReference type="Pfam" id="PF09027"/>
    </source>
</evidence>
<keyword evidence="6" id="KW-0597">Phosphoprotein</keyword>
<dbReference type="Proteomes" id="UP001488838">
    <property type="component" value="Unassembled WGS sequence"/>
</dbReference>
<keyword evidence="12" id="KW-1185">Reference proteome</keyword>
<comment type="subcellular location">
    <subcellularLocation>
        <location evidence="2">Cell membrane</location>
    </subcellularLocation>
    <subcellularLocation>
        <location evidence="3">Cytoplasm</location>
    </subcellularLocation>
    <subcellularLocation>
        <location evidence="9">Endomembrane system</location>
        <topology evidence="9">Peripheral membrane protein</topology>
        <orientation evidence="9">Cytoplasmic side</orientation>
    </subcellularLocation>
    <subcellularLocation>
        <location evidence="1">Nucleus</location>
    </subcellularLocation>
</comment>
<accession>A0AAW0IT26</accession>
<dbReference type="EMBL" id="JBBHLL010000096">
    <property type="protein sequence ID" value="KAK7817321.1"/>
    <property type="molecule type" value="Genomic_DNA"/>
</dbReference>
<evidence type="ECO:0000256" key="2">
    <source>
        <dbReference type="ARBA" id="ARBA00004236"/>
    </source>
</evidence>
<evidence type="ECO:0000256" key="3">
    <source>
        <dbReference type="ARBA" id="ARBA00004496"/>
    </source>
</evidence>
<dbReference type="PANTHER" id="PTHR14254:SF5">
    <property type="entry name" value="ERBB RECEPTOR FEEDBACK INHIBITOR 1"/>
    <property type="match status" value="1"/>
</dbReference>
<keyword evidence="5" id="KW-0963">Cytoplasm</keyword>
<dbReference type="InterPro" id="IPR052112">
    <property type="entry name" value="EGFR_SigReg_Kinase"/>
</dbReference>